<dbReference type="InterPro" id="IPR017867">
    <property type="entry name" value="Tyr_phospatase_low_mol_wt"/>
</dbReference>
<dbReference type="RefSeq" id="WP_061932278.1">
    <property type="nucleotide sequence ID" value="NZ_BEWO01000004.1"/>
</dbReference>
<reference evidence="7" key="2">
    <citation type="submission" date="2020-11" db="EMBL/GenBank/DDBJ databases">
        <title>Description of novel Gluconobacter species.</title>
        <authorList>
            <person name="Cleenwerck I."/>
            <person name="Cnockaert M."/>
            <person name="Borremans W."/>
            <person name="Wieme A.D."/>
            <person name="De Vuyst L."/>
            <person name="Vandamme P."/>
        </authorList>
    </citation>
    <scope>NUCLEOTIDE SEQUENCE</scope>
    <source>
        <strain evidence="7">R71697</strain>
    </source>
</reference>
<protein>
    <recommendedName>
        <fullName evidence="2">protein-tyrosine-phosphatase</fullName>
        <ecNumber evidence="2">3.1.3.48</ecNumber>
    </recommendedName>
</protein>
<dbReference type="PANTHER" id="PTHR11717:SF7">
    <property type="entry name" value="LOW MOLECULAR WEIGHT PHOSPHOTYROSINE PROTEIN PHOSPHATASE"/>
    <property type="match status" value="1"/>
</dbReference>
<evidence type="ECO:0000313" key="8">
    <source>
        <dbReference type="Proteomes" id="UP000661006"/>
    </source>
</evidence>
<dbReference type="SUPFAM" id="SSF52788">
    <property type="entry name" value="Phosphotyrosine protein phosphatases I"/>
    <property type="match status" value="1"/>
</dbReference>
<gene>
    <name evidence="7" type="ORF">HKD32_09820</name>
</gene>
<keyword evidence="3" id="KW-0378">Hydrolase</keyword>
<reference evidence="7" key="1">
    <citation type="submission" date="2020-04" db="EMBL/GenBank/DDBJ databases">
        <authorList>
            <person name="Sombolestani A."/>
        </authorList>
    </citation>
    <scope>NUCLEOTIDE SEQUENCE</scope>
    <source>
        <strain evidence="7">R71697</strain>
    </source>
</reference>
<sequence>MAHRRLKSFLFVCTGNICRSPLAELAMRREAMIRGLTLDIDSAATGHWHLGYPPDPRACRVARQHGLDASNLRARLVTREDFERFDHILALDHSHLSYLRDLQPDGSKASVSLMLDHLPGRHGDAVADPYYGSDEGFDVTWQEVEAACHHLAEKELGPVEA</sequence>
<dbReference type="AlphaFoldDB" id="A0A9Q2IU08"/>
<comment type="caution">
    <text evidence="7">The sequence shown here is derived from an EMBL/GenBank/DDBJ whole genome shotgun (WGS) entry which is preliminary data.</text>
</comment>
<evidence type="ECO:0000256" key="3">
    <source>
        <dbReference type="ARBA" id="ARBA00022801"/>
    </source>
</evidence>
<evidence type="ECO:0000256" key="4">
    <source>
        <dbReference type="ARBA" id="ARBA00022912"/>
    </source>
</evidence>
<feature type="active site" description="Nucleophile" evidence="5">
    <location>
        <position position="13"/>
    </location>
</feature>
<comment type="similarity">
    <text evidence="1">Belongs to the low molecular weight phosphotyrosine protein phosphatase family.</text>
</comment>
<keyword evidence="4" id="KW-0904">Protein phosphatase</keyword>
<evidence type="ECO:0000256" key="5">
    <source>
        <dbReference type="PIRSR" id="PIRSR617867-1"/>
    </source>
</evidence>
<dbReference type="InterPro" id="IPR023485">
    <property type="entry name" value="Ptyr_pPase"/>
</dbReference>
<dbReference type="PANTHER" id="PTHR11717">
    <property type="entry name" value="LOW MOLECULAR WEIGHT PROTEIN TYROSINE PHOSPHATASE"/>
    <property type="match status" value="1"/>
</dbReference>
<dbReference type="Gene3D" id="3.40.50.2300">
    <property type="match status" value="1"/>
</dbReference>
<evidence type="ECO:0000256" key="2">
    <source>
        <dbReference type="ARBA" id="ARBA00013064"/>
    </source>
</evidence>
<feature type="active site" evidence="5">
    <location>
        <position position="19"/>
    </location>
</feature>
<dbReference type="InterPro" id="IPR050438">
    <property type="entry name" value="LMW_PTPase"/>
</dbReference>
<evidence type="ECO:0000259" key="6">
    <source>
        <dbReference type="SMART" id="SM00226"/>
    </source>
</evidence>
<dbReference type="EMBL" id="JABCQN010000004">
    <property type="protein sequence ID" value="MBF0871139.1"/>
    <property type="molecule type" value="Genomic_DNA"/>
</dbReference>
<dbReference type="GeneID" id="81474993"/>
<name>A0A9Q2IU08_GLUJA</name>
<feature type="domain" description="Phosphotyrosine protein phosphatase I" evidence="6">
    <location>
        <begin position="7"/>
        <end position="154"/>
    </location>
</feature>
<dbReference type="Proteomes" id="UP000661006">
    <property type="component" value="Unassembled WGS sequence"/>
</dbReference>
<dbReference type="EC" id="3.1.3.48" evidence="2"/>
<dbReference type="InterPro" id="IPR036196">
    <property type="entry name" value="Ptyr_pPase_sf"/>
</dbReference>
<feature type="active site" description="Proton donor" evidence="5">
    <location>
        <position position="128"/>
    </location>
</feature>
<organism evidence="7 8">
    <name type="scientific">Gluconobacter japonicus</name>
    <dbReference type="NCBI Taxonomy" id="376620"/>
    <lineage>
        <taxon>Bacteria</taxon>
        <taxon>Pseudomonadati</taxon>
        <taxon>Pseudomonadota</taxon>
        <taxon>Alphaproteobacteria</taxon>
        <taxon>Acetobacterales</taxon>
        <taxon>Acetobacteraceae</taxon>
        <taxon>Gluconobacter</taxon>
    </lineage>
</organism>
<dbReference type="CDD" id="cd16343">
    <property type="entry name" value="LMWPTP"/>
    <property type="match status" value="1"/>
</dbReference>
<dbReference type="Pfam" id="PF01451">
    <property type="entry name" value="LMWPc"/>
    <property type="match status" value="1"/>
</dbReference>
<dbReference type="GO" id="GO:0004725">
    <property type="term" value="F:protein tyrosine phosphatase activity"/>
    <property type="evidence" value="ECO:0007669"/>
    <property type="project" value="UniProtKB-EC"/>
</dbReference>
<evidence type="ECO:0000313" key="7">
    <source>
        <dbReference type="EMBL" id="MBF0871139.1"/>
    </source>
</evidence>
<dbReference type="SMART" id="SM00226">
    <property type="entry name" value="LMWPc"/>
    <property type="match status" value="1"/>
</dbReference>
<dbReference type="PRINTS" id="PR00719">
    <property type="entry name" value="LMWPTPASE"/>
</dbReference>
<proteinExistence type="inferred from homology"/>
<accession>A0A9Q2IU08</accession>
<evidence type="ECO:0000256" key="1">
    <source>
        <dbReference type="ARBA" id="ARBA00011063"/>
    </source>
</evidence>